<dbReference type="Proteomes" id="UP000252139">
    <property type="component" value="Unassembled WGS sequence"/>
</dbReference>
<evidence type="ECO:0000313" key="2">
    <source>
        <dbReference type="Proteomes" id="UP000252139"/>
    </source>
</evidence>
<gene>
    <name evidence="1" type="ORF">CU097_014636</name>
</gene>
<proteinExistence type="predicted"/>
<sequence length="148" mass="17349">MYKHQNSAYSKWSRVLQLLLPSNKPSRQSTQRKQDDMKSLHRRGIYIPNDVTNGEPQNTWQLYYLYRATFEKLHRPSVSLSKSIHLKQILYKLQQRQSELSAKSTVEEDDNVPLGALIERPSSYACSIQPLKPCYYSNTKQNFPIQLM</sequence>
<comment type="caution">
    <text evidence="1">The sequence shown here is derived from an EMBL/GenBank/DDBJ whole genome shotgun (WGS) entry which is preliminary data.</text>
</comment>
<dbReference type="OrthoDB" id="2210181at2759"/>
<keyword evidence="2" id="KW-1185">Reference proteome</keyword>
<name>A0A367K401_RHIAZ</name>
<protein>
    <submittedName>
        <fullName evidence="1">Uncharacterized protein</fullName>
    </submittedName>
</protein>
<reference evidence="1 2" key="1">
    <citation type="journal article" date="2018" name="G3 (Bethesda)">
        <title>Phylogenetic and Phylogenomic Definition of Rhizopus Species.</title>
        <authorList>
            <person name="Gryganskyi A.P."/>
            <person name="Golan J."/>
            <person name="Dolatabadi S."/>
            <person name="Mondo S."/>
            <person name="Robb S."/>
            <person name="Idnurm A."/>
            <person name="Muszewska A."/>
            <person name="Steczkiewicz K."/>
            <person name="Masonjones S."/>
            <person name="Liao H.L."/>
            <person name="Gajdeczka M.T."/>
            <person name="Anike F."/>
            <person name="Vuek A."/>
            <person name="Anishchenko I.M."/>
            <person name="Voigt K."/>
            <person name="de Hoog G.S."/>
            <person name="Smith M.E."/>
            <person name="Heitman J."/>
            <person name="Vilgalys R."/>
            <person name="Stajich J.E."/>
        </authorList>
    </citation>
    <scope>NUCLEOTIDE SEQUENCE [LARGE SCALE GENOMIC DNA]</scope>
    <source>
        <strain evidence="1 2">CBS 357.93</strain>
    </source>
</reference>
<evidence type="ECO:0000313" key="1">
    <source>
        <dbReference type="EMBL" id="RCH96943.1"/>
    </source>
</evidence>
<dbReference type="AlphaFoldDB" id="A0A367K401"/>
<organism evidence="1 2">
    <name type="scientific">Rhizopus azygosporus</name>
    <name type="common">Rhizopus microsporus var. azygosporus</name>
    <dbReference type="NCBI Taxonomy" id="86630"/>
    <lineage>
        <taxon>Eukaryota</taxon>
        <taxon>Fungi</taxon>
        <taxon>Fungi incertae sedis</taxon>
        <taxon>Mucoromycota</taxon>
        <taxon>Mucoromycotina</taxon>
        <taxon>Mucoromycetes</taxon>
        <taxon>Mucorales</taxon>
        <taxon>Mucorineae</taxon>
        <taxon>Rhizopodaceae</taxon>
        <taxon>Rhizopus</taxon>
    </lineage>
</organism>
<dbReference type="EMBL" id="PJQL01000323">
    <property type="protein sequence ID" value="RCH96943.1"/>
    <property type="molecule type" value="Genomic_DNA"/>
</dbReference>
<accession>A0A367K401</accession>